<comment type="similarity">
    <text evidence="1">Belongs to the 5'(3')-deoxyribonucleotidase family.</text>
</comment>
<reference evidence="6" key="1">
    <citation type="submission" date="2021-01" db="EMBL/GenBank/DDBJ databases">
        <authorList>
            <person name="Corre E."/>
            <person name="Pelletier E."/>
            <person name="Niang G."/>
            <person name="Scheremetjew M."/>
            <person name="Finn R."/>
            <person name="Kale V."/>
            <person name="Holt S."/>
            <person name="Cochrane G."/>
            <person name="Meng A."/>
            <person name="Brown T."/>
            <person name="Cohen L."/>
        </authorList>
    </citation>
    <scope>NUCLEOTIDE SEQUENCE</scope>
    <source>
        <strain evidence="6">10249 10 AB</strain>
    </source>
</reference>
<feature type="chain" id="PRO_5031009953" description="5'-nucleotidase domain-containing protein" evidence="5">
    <location>
        <begin position="19"/>
        <end position="616"/>
    </location>
</feature>
<proteinExistence type="inferred from homology"/>
<keyword evidence="4" id="KW-0460">Magnesium</keyword>
<dbReference type="InterPro" id="IPR023214">
    <property type="entry name" value="HAD_sf"/>
</dbReference>
<dbReference type="InterPro" id="IPR008380">
    <property type="entry name" value="HAD-SF_hydro_IG_5-nucl"/>
</dbReference>
<dbReference type="SUPFAM" id="SSF56784">
    <property type="entry name" value="HAD-like"/>
    <property type="match status" value="1"/>
</dbReference>
<keyword evidence="3" id="KW-0378">Hydrolase</keyword>
<protein>
    <recommendedName>
        <fullName evidence="7">5'-nucleotidase domain-containing protein</fullName>
    </recommendedName>
</protein>
<dbReference type="GO" id="GO:0046872">
    <property type="term" value="F:metal ion binding"/>
    <property type="evidence" value="ECO:0007669"/>
    <property type="project" value="UniProtKB-KW"/>
</dbReference>
<dbReference type="Pfam" id="PF05761">
    <property type="entry name" value="5_nucleotid"/>
    <property type="match status" value="1"/>
</dbReference>
<feature type="signal peptide" evidence="5">
    <location>
        <begin position="1"/>
        <end position="18"/>
    </location>
</feature>
<evidence type="ECO:0000256" key="1">
    <source>
        <dbReference type="ARBA" id="ARBA00009589"/>
    </source>
</evidence>
<evidence type="ECO:0000256" key="5">
    <source>
        <dbReference type="SAM" id="SignalP"/>
    </source>
</evidence>
<gene>
    <name evidence="6" type="ORF">PAUS00366_LOCUS2213</name>
</gene>
<keyword evidence="2" id="KW-0479">Metal-binding</keyword>
<dbReference type="AlphaFoldDB" id="A0A7S4AAZ1"/>
<keyword evidence="5" id="KW-0732">Signal</keyword>
<evidence type="ECO:0000256" key="2">
    <source>
        <dbReference type="ARBA" id="ARBA00022723"/>
    </source>
</evidence>
<evidence type="ECO:0000256" key="4">
    <source>
        <dbReference type="ARBA" id="ARBA00022842"/>
    </source>
</evidence>
<evidence type="ECO:0008006" key="7">
    <source>
        <dbReference type="Google" id="ProtNLM"/>
    </source>
</evidence>
<dbReference type="GO" id="GO:0008253">
    <property type="term" value="F:5'-nucleotidase activity"/>
    <property type="evidence" value="ECO:0007669"/>
    <property type="project" value="TreeGrafter"/>
</dbReference>
<dbReference type="Gene3D" id="3.40.50.1000">
    <property type="entry name" value="HAD superfamily/HAD-like"/>
    <property type="match status" value="1"/>
</dbReference>
<dbReference type="PANTHER" id="PTHR12103">
    <property type="entry name" value="5'-NUCLEOTIDASE DOMAIN-CONTAINING"/>
    <property type="match status" value="1"/>
</dbReference>
<sequence length="616" mass="70235">MKASCLIVATSLCISSRALVPFSTTSSRQQPSRRAYNNALISPTDRLFASSLEIDFSNEDVFNDSDESESPLSLPSEMLKFPRHSNDDVNDVLIETEALVQNLHHDSKAVDPKSTKRSMSPTMNTNDSIFANTYVDLGNVDTVGFDYDYTLVHYTEELLTLLYSMALTRLVNDRHYPTEMLSCGLQYDSYFSIRGLAVDRETGWICHLSYTHKVAVAWEGREKVSTSRIFEEYRGKRGLNPRERKARLKPLNDLFSMAECCLIADTIQYFKDNDIDFCSSNVVTDILGAIRDTHISGDFHRIVANNPKKYFDPTPHLKGVLRNLKGSGKRLIFASNSPFWYVDAGMKYVLGDEWMDIWDAVIVSAGKPAFYTETRRPFREVNTETNRVRFQKVEKLESGKVFTEGCLRELTKLMDWRVSGDKDDGQVESMGPLNMNSNVLYIGDSLFADLVDAKREYGWLTAAVTPEVGFELDVQQSSDHLLAERTIAILLNALRKVQSEMGTREYTSEDSLVLDKLEKLVSRWRDRETNLLGNPFGSVFRARYQPSLFAHSLRRYCDLYMNTIGSLRLYSPQHRFYPEPDFRLLAHEIKRSTEAYCTDSLLEEPNESDSNCVNGC</sequence>
<evidence type="ECO:0000313" key="6">
    <source>
        <dbReference type="EMBL" id="CAE0709493.1"/>
    </source>
</evidence>
<dbReference type="NCBIfam" id="TIGR02244">
    <property type="entry name" value="HAD-IG-Ncltidse"/>
    <property type="match status" value="1"/>
</dbReference>
<name>A0A7S4AAZ1_9STRA</name>
<evidence type="ECO:0000256" key="3">
    <source>
        <dbReference type="ARBA" id="ARBA00022801"/>
    </source>
</evidence>
<dbReference type="PANTHER" id="PTHR12103:SF12">
    <property type="entry name" value="FI20020P1"/>
    <property type="match status" value="1"/>
</dbReference>
<organism evidence="6">
    <name type="scientific">Pseudo-nitzschia australis</name>
    <dbReference type="NCBI Taxonomy" id="44445"/>
    <lineage>
        <taxon>Eukaryota</taxon>
        <taxon>Sar</taxon>
        <taxon>Stramenopiles</taxon>
        <taxon>Ochrophyta</taxon>
        <taxon>Bacillariophyta</taxon>
        <taxon>Bacillariophyceae</taxon>
        <taxon>Bacillariophycidae</taxon>
        <taxon>Bacillariales</taxon>
        <taxon>Bacillariaceae</taxon>
        <taxon>Pseudo-nitzschia</taxon>
    </lineage>
</organism>
<dbReference type="EMBL" id="HBIX01002926">
    <property type="protein sequence ID" value="CAE0709493.1"/>
    <property type="molecule type" value="Transcribed_RNA"/>
</dbReference>
<dbReference type="InterPro" id="IPR036412">
    <property type="entry name" value="HAD-like_sf"/>
</dbReference>
<accession>A0A7S4AAZ1</accession>
<dbReference type="FunFam" id="3.40.50.1000:FF:000176">
    <property type="entry name" value="5'-nucleotidase domain-containing protein, putative"/>
    <property type="match status" value="1"/>
</dbReference>